<proteinExistence type="predicted"/>
<organism evidence="2">
    <name type="scientific">Culex tarsalis</name>
    <name type="common">Encephalitis mosquito</name>
    <dbReference type="NCBI Taxonomy" id="7177"/>
    <lineage>
        <taxon>Eukaryota</taxon>
        <taxon>Metazoa</taxon>
        <taxon>Ecdysozoa</taxon>
        <taxon>Arthropoda</taxon>
        <taxon>Hexapoda</taxon>
        <taxon>Insecta</taxon>
        <taxon>Pterygota</taxon>
        <taxon>Neoptera</taxon>
        <taxon>Endopterygota</taxon>
        <taxon>Diptera</taxon>
        <taxon>Nematocera</taxon>
        <taxon>Culicoidea</taxon>
        <taxon>Culicidae</taxon>
        <taxon>Culicinae</taxon>
        <taxon>Culicini</taxon>
        <taxon>Culex</taxon>
        <taxon>Culex</taxon>
    </lineage>
</organism>
<dbReference type="InterPro" id="IPR009832">
    <property type="entry name" value="DUF1397"/>
</dbReference>
<dbReference type="AlphaFoldDB" id="A0A1Q3FS51"/>
<protein>
    <submittedName>
        <fullName evidence="2">Putative conserved secreted protein</fullName>
    </submittedName>
</protein>
<feature type="signal peptide" evidence="1">
    <location>
        <begin position="1"/>
        <end position="19"/>
    </location>
</feature>
<dbReference type="PANTHER" id="PTHR20997">
    <property type="entry name" value="EG:BACR42I17.2 PROTEIN-RELATED"/>
    <property type="match status" value="1"/>
</dbReference>
<dbReference type="EMBL" id="GFDL01004615">
    <property type="protein sequence ID" value="JAV30430.1"/>
    <property type="molecule type" value="Transcribed_RNA"/>
</dbReference>
<accession>A0A1Q3FS51</accession>
<keyword evidence="1" id="KW-0732">Signal</keyword>
<sequence>MNLLLLVTTIVSLALGCSSAPAQDSYERDSEQELEAVRRLRKTLEDSCESNSGSNATYGAMMEAVAQTPTCFGSKFELEELVNGWNRLSNATREQYFTTYCPVVKAGVQECLVPVEALGRLCMTSDAQRVEYPDFPMYLLPQVVDLLCEGHGEILFANNSKSPTKCFENYFTYMKQCMRNFVSETNAKPRGEFAEVECRVLERSRWCVLDKLTNCGNGDLIKVFDIPYRSVVEQTACRDFIKQS</sequence>
<dbReference type="PANTHER" id="PTHR20997:SF2">
    <property type="entry name" value="EG:BACR42I17.2 PROTEIN-RELATED"/>
    <property type="match status" value="1"/>
</dbReference>
<reference evidence="2" key="1">
    <citation type="submission" date="2017-01" db="EMBL/GenBank/DDBJ databases">
        <title>A deep insight into the sialotranscriptome of adult male and female Cluex tarsalis mosquitoes.</title>
        <authorList>
            <person name="Ribeiro J.M."/>
            <person name="Moreira F."/>
            <person name="Bernard K.A."/>
            <person name="Calvo E."/>
        </authorList>
    </citation>
    <scope>NUCLEOTIDE SEQUENCE</scope>
    <source>
        <strain evidence="2">Kern County</strain>
        <tissue evidence="2">Salivary glands</tissue>
    </source>
</reference>
<feature type="chain" id="PRO_5012704513" evidence="1">
    <location>
        <begin position="20"/>
        <end position="244"/>
    </location>
</feature>
<dbReference type="Pfam" id="PF07165">
    <property type="entry name" value="DUF1397"/>
    <property type="match status" value="1"/>
</dbReference>
<name>A0A1Q3FS51_CULTA</name>
<evidence type="ECO:0000313" key="2">
    <source>
        <dbReference type="EMBL" id="JAV30430.1"/>
    </source>
</evidence>
<evidence type="ECO:0000256" key="1">
    <source>
        <dbReference type="SAM" id="SignalP"/>
    </source>
</evidence>